<evidence type="ECO:0000256" key="11">
    <source>
        <dbReference type="RuleBase" id="RU003903"/>
    </source>
</evidence>
<comment type="subcellular location">
    <subcellularLocation>
        <location evidence="1 8">Cytoplasm</location>
    </subcellularLocation>
</comment>
<evidence type="ECO:0000256" key="10">
    <source>
        <dbReference type="PIRSR" id="PIRSR000193-1"/>
    </source>
</evidence>
<dbReference type="PANTHER" id="PTHR11645">
    <property type="entry name" value="PYRROLINE-5-CARBOXYLATE REDUCTASE"/>
    <property type="match status" value="1"/>
</dbReference>
<comment type="similarity">
    <text evidence="2 8 11">Belongs to the pyrroline-5-carboxylate reductase family.</text>
</comment>
<dbReference type="PIRSF" id="PIRSF000193">
    <property type="entry name" value="Pyrrol-5-carb_rd"/>
    <property type="match status" value="1"/>
</dbReference>
<dbReference type="Proteomes" id="UP000192042">
    <property type="component" value="Chromosome I"/>
</dbReference>
<reference evidence="14 15" key="1">
    <citation type="submission" date="2017-03" db="EMBL/GenBank/DDBJ databases">
        <authorList>
            <person name="Afonso C.L."/>
            <person name="Miller P.J."/>
            <person name="Scott M.A."/>
            <person name="Spackman E."/>
            <person name="Goraichik I."/>
            <person name="Dimitrov K.M."/>
            <person name="Suarez D.L."/>
            <person name="Swayne D.E."/>
        </authorList>
    </citation>
    <scope>NUCLEOTIDE SEQUENCE [LARGE SCALE GENOMIC DNA]</scope>
    <source>
        <strain evidence="14">Genome sequencing of Nitrospira japonica strain NJ11</strain>
    </source>
</reference>
<dbReference type="PANTHER" id="PTHR11645:SF0">
    <property type="entry name" value="PYRROLINE-5-CARBOXYLATE REDUCTASE 3"/>
    <property type="match status" value="1"/>
</dbReference>
<dbReference type="Gene3D" id="3.40.50.720">
    <property type="entry name" value="NAD(P)-binding Rossmann-like Domain"/>
    <property type="match status" value="1"/>
</dbReference>
<evidence type="ECO:0000313" key="14">
    <source>
        <dbReference type="EMBL" id="SLM50010.1"/>
    </source>
</evidence>
<feature type="binding site" evidence="10">
    <location>
        <begin position="11"/>
        <end position="16"/>
    </location>
    <ligand>
        <name>NADP(+)</name>
        <dbReference type="ChEBI" id="CHEBI:58349"/>
    </ligand>
</feature>
<comment type="pathway">
    <text evidence="8 11">Amino-acid biosynthesis; L-proline biosynthesis; L-proline from L-glutamate 5-semialdehyde: step 1/1.</text>
</comment>
<evidence type="ECO:0000256" key="7">
    <source>
        <dbReference type="ARBA" id="ARBA00023002"/>
    </source>
</evidence>
<evidence type="ECO:0000256" key="4">
    <source>
        <dbReference type="ARBA" id="ARBA00022605"/>
    </source>
</evidence>
<comment type="catalytic activity">
    <reaction evidence="8">
        <text>L-proline + NAD(+) = (S)-1-pyrroline-5-carboxylate + NADH + 2 H(+)</text>
        <dbReference type="Rhea" id="RHEA:14105"/>
        <dbReference type="ChEBI" id="CHEBI:15378"/>
        <dbReference type="ChEBI" id="CHEBI:17388"/>
        <dbReference type="ChEBI" id="CHEBI:57540"/>
        <dbReference type="ChEBI" id="CHEBI:57945"/>
        <dbReference type="ChEBI" id="CHEBI:60039"/>
        <dbReference type="EC" id="1.5.1.2"/>
    </reaction>
</comment>
<dbReference type="SUPFAM" id="SSF48179">
    <property type="entry name" value="6-phosphogluconate dehydrogenase C-terminal domain-like"/>
    <property type="match status" value="1"/>
</dbReference>
<evidence type="ECO:0000313" key="15">
    <source>
        <dbReference type="Proteomes" id="UP000192042"/>
    </source>
</evidence>
<dbReference type="FunFam" id="3.40.50.720:FF:000190">
    <property type="entry name" value="Pyrroline-5-carboxylate reductase"/>
    <property type="match status" value="1"/>
</dbReference>
<feature type="binding site" evidence="10">
    <location>
        <begin position="73"/>
        <end position="76"/>
    </location>
    <ligand>
        <name>NADP(+)</name>
        <dbReference type="ChEBI" id="CHEBI:58349"/>
    </ligand>
</feature>
<dbReference type="InterPro" id="IPR028939">
    <property type="entry name" value="P5C_Rdtase_cat_N"/>
</dbReference>
<dbReference type="GO" id="GO:0004735">
    <property type="term" value="F:pyrroline-5-carboxylate reductase activity"/>
    <property type="evidence" value="ECO:0007669"/>
    <property type="project" value="UniProtKB-UniRule"/>
</dbReference>
<evidence type="ECO:0000256" key="9">
    <source>
        <dbReference type="NCBIfam" id="TIGR00112"/>
    </source>
</evidence>
<dbReference type="OrthoDB" id="9805754at2"/>
<dbReference type="Gene3D" id="1.10.3730.10">
    <property type="entry name" value="ProC C-terminal domain-like"/>
    <property type="match status" value="1"/>
</dbReference>
<proteinExistence type="inferred from homology"/>
<feature type="binding site" evidence="10">
    <location>
        <position position="60"/>
    </location>
    <ligand>
        <name>NADPH</name>
        <dbReference type="ChEBI" id="CHEBI:57783"/>
    </ligand>
</feature>
<evidence type="ECO:0000259" key="13">
    <source>
        <dbReference type="Pfam" id="PF14748"/>
    </source>
</evidence>
<evidence type="ECO:0000256" key="3">
    <source>
        <dbReference type="ARBA" id="ARBA00022490"/>
    </source>
</evidence>
<dbReference type="GO" id="GO:0005737">
    <property type="term" value="C:cytoplasm"/>
    <property type="evidence" value="ECO:0007669"/>
    <property type="project" value="UniProtKB-SubCell"/>
</dbReference>
<keyword evidence="4 8" id="KW-0028">Amino-acid biosynthesis</keyword>
<dbReference type="GO" id="GO:0055129">
    <property type="term" value="P:L-proline biosynthetic process"/>
    <property type="evidence" value="ECO:0007669"/>
    <property type="project" value="UniProtKB-UniRule"/>
</dbReference>
<keyword evidence="3 8" id="KW-0963">Cytoplasm</keyword>
<evidence type="ECO:0000256" key="2">
    <source>
        <dbReference type="ARBA" id="ARBA00005525"/>
    </source>
</evidence>
<dbReference type="Pfam" id="PF14748">
    <property type="entry name" value="P5CR_dimer"/>
    <property type="match status" value="1"/>
</dbReference>
<comment type="catalytic activity">
    <reaction evidence="8 11">
        <text>L-proline + NADP(+) = (S)-1-pyrroline-5-carboxylate + NADPH + 2 H(+)</text>
        <dbReference type="Rhea" id="RHEA:14109"/>
        <dbReference type="ChEBI" id="CHEBI:15378"/>
        <dbReference type="ChEBI" id="CHEBI:17388"/>
        <dbReference type="ChEBI" id="CHEBI:57783"/>
        <dbReference type="ChEBI" id="CHEBI:58349"/>
        <dbReference type="ChEBI" id="CHEBI:60039"/>
        <dbReference type="EC" id="1.5.1.2"/>
    </reaction>
</comment>
<dbReference type="Pfam" id="PF03807">
    <property type="entry name" value="F420_oxidored"/>
    <property type="match status" value="1"/>
</dbReference>
<gene>
    <name evidence="8 14" type="primary">proC</name>
    <name evidence="14" type="ORF">NSJP_3843</name>
</gene>
<name>A0A1W1IAI9_9BACT</name>
<dbReference type="SUPFAM" id="SSF51735">
    <property type="entry name" value="NAD(P)-binding Rossmann-fold domains"/>
    <property type="match status" value="1"/>
</dbReference>
<dbReference type="PROSITE" id="PS00521">
    <property type="entry name" value="P5CR"/>
    <property type="match status" value="1"/>
</dbReference>
<evidence type="ECO:0000256" key="5">
    <source>
        <dbReference type="ARBA" id="ARBA00022650"/>
    </source>
</evidence>
<evidence type="ECO:0000256" key="8">
    <source>
        <dbReference type="HAMAP-Rule" id="MF_01925"/>
    </source>
</evidence>
<feature type="domain" description="Pyrroline-5-carboxylate reductase catalytic N-terminal" evidence="12">
    <location>
        <begin position="7"/>
        <end position="102"/>
    </location>
</feature>
<keyword evidence="5 8" id="KW-0641">Proline biosynthesis</keyword>
<dbReference type="InterPro" id="IPR000304">
    <property type="entry name" value="Pyrroline-COOH_reductase"/>
</dbReference>
<evidence type="ECO:0000256" key="1">
    <source>
        <dbReference type="ARBA" id="ARBA00004496"/>
    </source>
</evidence>
<accession>A0A1W1IAI9</accession>
<dbReference type="EMBL" id="LT828648">
    <property type="protein sequence ID" value="SLM50010.1"/>
    <property type="molecule type" value="Genomic_DNA"/>
</dbReference>
<evidence type="ECO:0000256" key="6">
    <source>
        <dbReference type="ARBA" id="ARBA00022857"/>
    </source>
</evidence>
<sequence length="276" mass="28689">MLQHTARVGFIGAGNMAESLIAGLLHAKLVLPSHLIASDIDPAARDVISGKYHVATTAKNAEAADEADLLVLAVEPQVLDQVLNEIADILPDKTLIVSVAAGYPIARIARHLRGMKRKKIVRAMPNTPSAIREGVTAIAGDEEVPGDELATARSLFETIGHVVVVPERLLDAVTGLSGSGPAYVYILIEALADGGVKMGLPRQTAQLLAAQTVAGAARLVLSSGEHPALLKDRVASPGGTTIAGIHALELGQFRATVTSAVEAATTRSAELGLEHQ</sequence>
<dbReference type="InterPro" id="IPR029036">
    <property type="entry name" value="P5CR_dimer"/>
</dbReference>
<organism evidence="14 15">
    <name type="scientific">Nitrospira japonica</name>
    <dbReference type="NCBI Taxonomy" id="1325564"/>
    <lineage>
        <taxon>Bacteria</taxon>
        <taxon>Pseudomonadati</taxon>
        <taxon>Nitrospirota</taxon>
        <taxon>Nitrospiria</taxon>
        <taxon>Nitrospirales</taxon>
        <taxon>Nitrospiraceae</taxon>
        <taxon>Nitrospira</taxon>
    </lineage>
</organism>
<dbReference type="AlphaFoldDB" id="A0A1W1IAI9"/>
<dbReference type="KEGG" id="nja:NSJP_3843"/>
<keyword evidence="7 8" id="KW-0560">Oxidoreductase</keyword>
<dbReference type="NCBIfam" id="TIGR00112">
    <property type="entry name" value="proC"/>
    <property type="match status" value="1"/>
</dbReference>
<evidence type="ECO:0000259" key="12">
    <source>
        <dbReference type="Pfam" id="PF03807"/>
    </source>
</evidence>
<protein>
    <recommendedName>
        <fullName evidence="8 9">Pyrroline-5-carboxylate reductase</fullName>
        <shortName evidence="8">P5C reductase</shortName>
        <shortName evidence="8">P5CR</shortName>
        <ecNumber evidence="8 9">1.5.1.2</ecNumber>
    </recommendedName>
    <alternativeName>
        <fullName evidence="8">PCA reductase</fullName>
    </alternativeName>
</protein>
<dbReference type="UniPathway" id="UPA00098">
    <property type="reaction ID" value="UER00361"/>
</dbReference>
<dbReference type="HAMAP" id="MF_01925">
    <property type="entry name" value="P5C_reductase"/>
    <property type="match status" value="1"/>
</dbReference>
<feature type="domain" description="Pyrroline-5-carboxylate reductase dimerisation" evidence="13">
    <location>
        <begin position="167"/>
        <end position="271"/>
    </location>
</feature>
<dbReference type="EC" id="1.5.1.2" evidence="8 9"/>
<keyword evidence="6 8" id="KW-0521">NADP</keyword>
<dbReference type="STRING" id="1325564.NSJP_3843"/>
<keyword evidence="15" id="KW-1185">Reference proteome</keyword>
<dbReference type="FunFam" id="1.10.3730.10:FF:000001">
    <property type="entry name" value="Pyrroline-5-carboxylate reductase"/>
    <property type="match status" value="1"/>
</dbReference>
<dbReference type="InterPro" id="IPR008927">
    <property type="entry name" value="6-PGluconate_DH-like_C_sf"/>
</dbReference>
<comment type="function">
    <text evidence="8">Catalyzes the reduction of 1-pyrroline-5-carboxylate (PCA) to L-proline.</text>
</comment>
<dbReference type="InterPro" id="IPR036291">
    <property type="entry name" value="NAD(P)-bd_dom_sf"/>
</dbReference>
<dbReference type="InterPro" id="IPR053790">
    <property type="entry name" value="P5CR-like_CS"/>
</dbReference>